<dbReference type="Pfam" id="PF10901">
    <property type="entry name" value="DUF2690"/>
    <property type="match status" value="1"/>
</dbReference>
<reference evidence="4" key="1">
    <citation type="submission" date="2023-07" db="EMBL/GenBank/DDBJ databases">
        <title>Whole genome shotgun sequence of Streptomyces spororaveus NBRC 15456.</title>
        <authorList>
            <person name="Komaki H."/>
            <person name="Tamura T."/>
        </authorList>
    </citation>
    <scope>NUCLEOTIDE SEQUENCE [LARGE SCALE GENOMIC DNA]</scope>
    <source>
        <strain evidence="4">NBRC 15456</strain>
    </source>
</reference>
<keyword evidence="4" id="KW-1185">Reference proteome</keyword>
<evidence type="ECO:0000313" key="4">
    <source>
        <dbReference type="Proteomes" id="UP000608522"/>
    </source>
</evidence>
<accession>A0ABQ3T9T3</accession>
<dbReference type="InterPro" id="IPR010982">
    <property type="entry name" value="Lambda_DNA-bd_dom_sf"/>
</dbReference>
<name>A0ABQ3T9T3_9ACTN</name>
<dbReference type="Pfam" id="PF13560">
    <property type="entry name" value="HTH_31"/>
    <property type="match status" value="1"/>
</dbReference>
<sequence length="319" mass="33303">MRRIKEASQLSFGRLADRTHYSRSSWERFLNGKQLPTAVAVEQLAAVAGADPEPLLDLLARAVSAPAGDAPAAAAPAAARQVQATPAQTTPVQTTPVQTAAVRTASEAAAEEPTAPAVADAPQAAVRPAHERPRPEWRRRFGVIGYITAGALMGSIATGLAFSSTTDGGRSPGATGEPADTRKGGGGDQAANLVPGAGDIQVKCTSDTCLRHDPQAMECHWDATTAKSTFLRGMHIQLRYSAACQSVWGRIEGGAVGDKVIIKDARGTELEALIRFEHDSYTKMLAVSGETPLASMSVCGAIPAEKQMQCAPEGAVQQP</sequence>
<keyword evidence="2" id="KW-0812">Transmembrane</keyword>
<dbReference type="Proteomes" id="UP000608522">
    <property type="component" value="Unassembled WGS sequence"/>
</dbReference>
<dbReference type="CDD" id="cd00093">
    <property type="entry name" value="HTH_XRE"/>
    <property type="match status" value="1"/>
</dbReference>
<dbReference type="EMBL" id="BNED01000005">
    <property type="protein sequence ID" value="GHI77166.1"/>
    <property type="molecule type" value="Genomic_DNA"/>
</dbReference>
<feature type="compositionally biased region" description="Low complexity" evidence="1">
    <location>
        <begin position="74"/>
        <end position="127"/>
    </location>
</feature>
<dbReference type="InterPro" id="IPR021224">
    <property type="entry name" value="DUF2690"/>
</dbReference>
<protein>
    <recommendedName>
        <fullName evidence="5">Helix-turn-helix protein</fullName>
    </recommendedName>
</protein>
<proteinExistence type="predicted"/>
<evidence type="ECO:0000256" key="2">
    <source>
        <dbReference type="SAM" id="Phobius"/>
    </source>
</evidence>
<keyword evidence="2" id="KW-0472">Membrane</keyword>
<feature type="region of interest" description="Disordered" evidence="1">
    <location>
        <begin position="163"/>
        <end position="188"/>
    </location>
</feature>
<keyword evidence="2" id="KW-1133">Transmembrane helix</keyword>
<dbReference type="SUPFAM" id="SSF47413">
    <property type="entry name" value="lambda repressor-like DNA-binding domains"/>
    <property type="match status" value="1"/>
</dbReference>
<evidence type="ECO:0008006" key="5">
    <source>
        <dbReference type="Google" id="ProtNLM"/>
    </source>
</evidence>
<gene>
    <name evidence="3" type="ORF">Sspor_27270</name>
</gene>
<evidence type="ECO:0000313" key="3">
    <source>
        <dbReference type="EMBL" id="GHI77166.1"/>
    </source>
</evidence>
<organism evidence="3 4">
    <name type="scientific">Streptomyces spororaveus</name>
    <dbReference type="NCBI Taxonomy" id="284039"/>
    <lineage>
        <taxon>Bacteria</taxon>
        <taxon>Bacillati</taxon>
        <taxon>Actinomycetota</taxon>
        <taxon>Actinomycetes</taxon>
        <taxon>Kitasatosporales</taxon>
        <taxon>Streptomycetaceae</taxon>
        <taxon>Streptomyces</taxon>
    </lineage>
</organism>
<feature type="region of interest" description="Disordered" evidence="1">
    <location>
        <begin position="74"/>
        <end position="133"/>
    </location>
</feature>
<evidence type="ECO:0000256" key="1">
    <source>
        <dbReference type="SAM" id="MobiDB-lite"/>
    </source>
</evidence>
<feature type="transmembrane region" description="Helical" evidence="2">
    <location>
        <begin position="141"/>
        <end position="162"/>
    </location>
</feature>
<comment type="caution">
    <text evidence="3">The sequence shown here is derived from an EMBL/GenBank/DDBJ whole genome shotgun (WGS) entry which is preliminary data.</text>
</comment>
<dbReference type="InterPro" id="IPR001387">
    <property type="entry name" value="Cro/C1-type_HTH"/>
</dbReference>